<evidence type="ECO:0000256" key="1">
    <source>
        <dbReference type="SAM" id="Phobius"/>
    </source>
</evidence>
<keyword evidence="1" id="KW-0812">Transmembrane</keyword>
<keyword evidence="3" id="KW-1185">Reference proteome</keyword>
<accession>A0A9D4NC95</accession>
<keyword evidence="1" id="KW-0472">Membrane</keyword>
<feature type="transmembrane region" description="Helical" evidence="1">
    <location>
        <begin position="45"/>
        <end position="70"/>
    </location>
</feature>
<dbReference type="AlphaFoldDB" id="A0A9D4NC95"/>
<reference evidence="2" key="2">
    <citation type="submission" date="2020-11" db="EMBL/GenBank/DDBJ databases">
        <authorList>
            <person name="McCartney M.A."/>
            <person name="Auch B."/>
            <person name="Kono T."/>
            <person name="Mallez S."/>
            <person name="Becker A."/>
            <person name="Gohl D.M."/>
            <person name="Silverstein K.A.T."/>
            <person name="Koren S."/>
            <person name="Bechman K.B."/>
            <person name="Herman A."/>
            <person name="Abrahante J.E."/>
            <person name="Garbe J."/>
        </authorList>
    </citation>
    <scope>NUCLEOTIDE SEQUENCE</scope>
    <source>
        <strain evidence="2">Duluth1</strain>
        <tissue evidence="2">Whole animal</tissue>
    </source>
</reference>
<evidence type="ECO:0000313" key="3">
    <source>
        <dbReference type="Proteomes" id="UP000828390"/>
    </source>
</evidence>
<proteinExistence type="predicted"/>
<comment type="caution">
    <text evidence="2">The sequence shown here is derived from an EMBL/GenBank/DDBJ whole genome shotgun (WGS) entry which is preliminary data.</text>
</comment>
<keyword evidence="1" id="KW-1133">Transmembrane helix</keyword>
<organism evidence="2 3">
    <name type="scientific">Dreissena polymorpha</name>
    <name type="common">Zebra mussel</name>
    <name type="synonym">Mytilus polymorpha</name>
    <dbReference type="NCBI Taxonomy" id="45954"/>
    <lineage>
        <taxon>Eukaryota</taxon>
        <taxon>Metazoa</taxon>
        <taxon>Spiralia</taxon>
        <taxon>Lophotrochozoa</taxon>
        <taxon>Mollusca</taxon>
        <taxon>Bivalvia</taxon>
        <taxon>Autobranchia</taxon>
        <taxon>Heteroconchia</taxon>
        <taxon>Euheterodonta</taxon>
        <taxon>Imparidentia</taxon>
        <taxon>Neoheterodontei</taxon>
        <taxon>Myida</taxon>
        <taxon>Dreissenoidea</taxon>
        <taxon>Dreissenidae</taxon>
        <taxon>Dreissena</taxon>
    </lineage>
</organism>
<gene>
    <name evidence="2" type="ORF">DPMN_017883</name>
</gene>
<dbReference type="EMBL" id="JAIWYP010000001">
    <property type="protein sequence ID" value="KAH3893733.1"/>
    <property type="molecule type" value="Genomic_DNA"/>
</dbReference>
<reference evidence="2" key="1">
    <citation type="journal article" date="2019" name="bioRxiv">
        <title>The Genome of the Zebra Mussel, Dreissena polymorpha: A Resource for Invasive Species Research.</title>
        <authorList>
            <person name="McCartney M.A."/>
            <person name="Auch B."/>
            <person name="Kono T."/>
            <person name="Mallez S."/>
            <person name="Zhang Y."/>
            <person name="Obille A."/>
            <person name="Becker A."/>
            <person name="Abrahante J.E."/>
            <person name="Garbe J."/>
            <person name="Badalamenti J.P."/>
            <person name="Herman A."/>
            <person name="Mangelson H."/>
            <person name="Liachko I."/>
            <person name="Sullivan S."/>
            <person name="Sone E.D."/>
            <person name="Koren S."/>
            <person name="Silverstein K.A.T."/>
            <person name="Beckman K.B."/>
            <person name="Gohl D.M."/>
        </authorList>
    </citation>
    <scope>NUCLEOTIDE SEQUENCE</scope>
    <source>
        <strain evidence="2">Duluth1</strain>
        <tissue evidence="2">Whole animal</tissue>
    </source>
</reference>
<protein>
    <submittedName>
        <fullName evidence="2">Uncharacterized protein</fullName>
    </submittedName>
</protein>
<evidence type="ECO:0000313" key="2">
    <source>
        <dbReference type="EMBL" id="KAH3893733.1"/>
    </source>
</evidence>
<name>A0A9D4NC95_DREPO</name>
<sequence length="99" mass="10964">MNNERLSSLSNLGLERLSLGAIVQDSSSGYAAEVGGGDAELSGCVVMMLMGAVVMLTTDVVTLISVMRFCSEHLRTHSRYKQMHRRPYQFQQTFIYLAS</sequence>
<dbReference type="Proteomes" id="UP000828390">
    <property type="component" value="Unassembled WGS sequence"/>
</dbReference>